<keyword evidence="1" id="KW-1133">Transmembrane helix</keyword>
<dbReference type="AlphaFoldDB" id="A0A7S7M0L4"/>
<dbReference type="Pfam" id="PF09624">
    <property type="entry name" value="DUF2393"/>
    <property type="match status" value="1"/>
</dbReference>
<sequence>MITLFNYWHFIILALIFLIFVSGVFAAFKQDKPKLRTPMIISVSLISLLLAGFSIVTVDKYTKIVNLYKLDNKRMLSSEKIMYSGIVKNDGNHEVGEVVFEIKLVNKGHVTGNVKAGSFFSPSGFFDFFSGGSGKLYKPQQVKEEFIVARNLKPGEAKDFRVYLNYPPYFRSTSQFSKIYAH</sequence>
<dbReference type="Proteomes" id="UP000593836">
    <property type="component" value="Chromosome"/>
</dbReference>
<dbReference type="KEGG" id="smas:HUE87_11095"/>
<feature type="transmembrane region" description="Helical" evidence="1">
    <location>
        <begin position="40"/>
        <end position="58"/>
    </location>
</feature>
<name>A0A7S7M0L4_9BACT</name>
<keyword evidence="1" id="KW-0812">Transmembrane</keyword>
<dbReference type="EMBL" id="CP054493">
    <property type="protein sequence ID" value="QOY54408.1"/>
    <property type="molecule type" value="Genomic_DNA"/>
</dbReference>
<protein>
    <submittedName>
        <fullName evidence="2">DUF2393 family protein</fullName>
    </submittedName>
</protein>
<organism evidence="2 3">
    <name type="scientific">Candidatus Sulfurimonas marisnigri</name>
    <dbReference type="NCBI Taxonomy" id="2740405"/>
    <lineage>
        <taxon>Bacteria</taxon>
        <taxon>Pseudomonadati</taxon>
        <taxon>Campylobacterota</taxon>
        <taxon>Epsilonproteobacteria</taxon>
        <taxon>Campylobacterales</taxon>
        <taxon>Sulfurimonadaceae</taxon>
        <taxon>Sulfurimonas</taxon>
    </lineage>
</organism>
<dbReference type="InterPro" id="IPR013417">
    <property type="entry name" value="CHP02588"/>
</dbReference>
<accession>A0A7S7M0L4</accession>
<proteinExistence type="predicted"/>
<evidence type="ECO:0000256" key="1">
    <source>
        <dbReference type="SAM" id="Phobius"/>
    </source>
</evidence>
<feature type="transmembrane region" description="Helical" evidence="1">
    <location>
        <begin position="6"/>
        <end position="28"/>
    </location>
</feature>
<keyword evidence="3" id="KW-1185">Reference proteome</keyword>
<keyword evidence="1" id="KW-0472">Membrane</keyword>
<evidence type="ECO:0000313" key="2">
    <source>
        <dbReference type="EMBL" id="QOY54408.1"/>
    </source>
</evidence>
<gene>
    <name evidence="2" type="ORF">HUE87_11095</name>
</gene>
<dbReference type="RefSeq" id="WP_194366453.1">
    <property type="nucleotide sequence ID" value="NZ_CP054493.1"/>
</dbReference>
<reference evidence="2 3" key="1">
    <citation type="submission" date="2020-05" db="EMBL/GenBank/DDBJ databases">
        <title>Sulfurimonas marisnigri, sp. nov., and Sulfurimonas baltica, sp. nov., manganese oxide reducing chemolithoautotrophs of the class Epsilonproteobacteria isolated from the pelagic redoxclines of the Black and Baltic Seas and emended description of the genus Sulfurimonas.</title>
        <authorList>
            <person name="Henkel J.V."/>
            <person name="Laudan C."/>
            <person name="Werner J."/>
            <person name="Neu T."/>
            <person name="Plewe S."/>
            <person name="Sproer C."/>
            <person name="Bunk B."/>
            <person name="Schulz-Vogt H.N."/>
        </authorList>
    </citation>
    <scope>NUCLEOTIDE SEQUENCE [LARGE SCALE GENOMIC DNA]</scope>
    <source>
        <strain evidence="2 3">SoZ1</strain>
    </source>
</reference>
<evidence type="ECO:0000313" key="3">
    <source>
        <dbReference type="Proteomes" id="UP000593836"/>
    </source>
</evidence>